<keyword evidence="2" id="KW-0819">tRNA processing</keyword>
<name>J4W3L2_BEAB2</name>
<keyword evidence="7" id="KW-1185">Reference proteome</keyword>
<dbReference type="STRING" id="655819.J4W3L2"/>
<evidence type="ECO:0000313" key="7">
    <source>
        <dbReference type="Proteomes" id="UP000002762"/>
    </source>
</evidence>
<feature type="region of interest" description="Disordered" evidence="4">
    <location>
        <begin position="23"/>
        <end position="61"/>
    </location>
</feature>
<comment type="similarity">
    <text evidence="1">Belongs to the tRNA pseudouridine synthase TruA family.</text>
</comment>
<dbReference type="Pfam" id="PF01416">
    <property type="entry name" value="PseudoU_synth_1"/>
    <property type="match status" value="1"/>
</dbReference>
<dbReference type="GO" id="GO:0009982">
    <property type="term" value="F:pseudouridine synthase activity"/>
    <property type="evidence" value="ECO:0007669"/>
    <property type="project" value="InterPro"/>
</dbReference>
<accession>J4W3L2</accession>
<feature type="compositionally biased region" description="Basic residues" evidence="4">
    <location>
        <begin position="665"/>
        <end position="683"/>
    </location>
</feature>
<feature type="region of interest" description="Disordered" evidence="4">
    <location>
        <begin position="153"/>
        <end position="178"/>
    </location>
</feature>
<reference evidence="6 7" key="1">
    <citation type="journal article" date="2012" name="Sci. Rep.">
        <title>Genomic perspectives on the evolution of fungal entomopathogenicity in Beauveria bassiana.</title>
        <authorList>
            <person name="Xiao G."/>
            <person name="Ying S.H."/>
            <person name="Zheng P."/>
            <person name="Wang Z.L."/>
            <person name="Zhang S."/>
            <person name="Xie X.Q."/>
            <person name="Shang Y."/>
            <person name="St Leger R.J."/>
            <person name="Zhao G.P."/>
            <person name="Wang C."/>
            <person name="Feng M.G."/>
        </authorList>
    </citation>
    <scope>NUCLEOTIDE SEQUENCE [LARGE SCALE GENOMIC DNA]</scope>
    <source>
        <strain evidence="6 7">ARSEF 2860</strain>
    </source>
</reference>
<proteinExistence type="inferred from homology"/>
<dbReference type="InterPro" id="IPR020094">
    <property type="entry name" value="TruA/RsuA/RluB/E/F_N"/>
</dbReference>
<dbReference type="GO" id="GO:0005634">
    <property type="term" value="C:nucleus"/>
    <property type="evidence" value="ECO:0007669"/>
    <property type="project" value="TreeGrafter"/>
</dbReference>
<dbReference type="InterPro" id="IPR020103">
    <property type="entry name" value="PsdUridine_synth_cat_dom_sf"/>
</dbReference>
<dbReference type="GeneID" id="19889197"/>
<feature type="region of interest" description="Disordered" evidence="4">
    <location>
        <begin position="664"/>
        <end position="776"/>
    </location>
</feature>
<evidence type="ECO:0000256" key="2">
    <source>
        <dbReference type="ARBA" id="ARBA00022694"/>
    </source>
</evidence>
<dbReference type="SUPFAM" id="SSF55120">
    <property type="entry name" value="Pseudouridine synthase"/>
    <property type="match status" value="1"/>
</dbReference>
<evidence type="ECO:0000256" key="4">
    <source>
        <dbReference type="SAM" id="MobiDB-lite"/>
    </source>
</evidence>
<evidence type="ECO:0000313" key="6">
    <source>
        <dbReference type="EMBL" id="EJP65010.1"/>
    </source>
</evidence>
<protein>
    <submittedName>
        <fullName evidence="6">Pseudouridine synthase 3</fullName>
    </submittedName>
</protein>
<dbReference type="Gene3D" id="3.30.70.580">
    <property type="entry name" value="Pseudouridine synthase I, catalytic domain, N-terminal subdomain"/>
    <property type="match status" value="1"/>
</dbReference>
<organism evidence="6 7">
    <name type="scientific">Beauveria bassiana (strain ARSEF 2860)</name>
    <name type="common">White muscardine disease fungus</name>
    <name type="synonym">Tritirachium shiotae</name>
    <dbReference type="NCBI Taxonomy" id="655819"/>
    <lineage>
        <taxon>Eukaryota</taxon>
        <taxon>Fungi</taxon>
        <taxon>Dikarya</taxon>
        <taxon>Ascomycota</taxon>
        <taxon>Pezizomycotina</taxon>
        <taxon>Sordariomycetes</taxon>
        <taxon>Hypocreomycetidae</taxon>
        <taxon>Hypocreales</taxon>
        <taxon>Cordycipitaceae</taxon>
        <taxon>Beauveria</taxon>
    </lineage>
</organism>
<dbReference type="HAMAP" id="MF_00171">
    <property type="entry name" value="TruA"/>
    <property type="match status" value="1"/>
</dbReference>
<dbReference type="HOGENOM" id="CLU_014673_2_3_1"/>
<dbReference type="RefSeq" id="XP_008599504.1">
    <property type="nucleotide sequence ID" value="XM_008601282.1"/>
</dbReference>
<dbReference type="FunCoup" id="J4W3L2">
    <property type="interactions" value="706"/>
</dbReference>
<dbReference type="InParanoid" id="J4W3L2"/>
<evidence type="ECO:0000259" key="5">
    <source>
        <dbReference type="Pfam" id="PF01416"/>
    </source>
</evidence>
<dbReference type="AlphaFoldDB" id="J4W3L2"/>
<keyword evidence="3" id="KW-0413">Isomerase</keyword>
<dbReference type="EMBL" id="JH725166">
    <property type="protein sequence ID" value="EJP65010.1"/>
    <property type="molecule type" value="Genomic_DNA"/>
</dbReference>
<dbReference type="OrthoDB" id="25767at2759"/>
<dbReference type="PANTHER" id="PTHR11142">
    <property type="entry name" value="PSEUDOURIDYLATE SYNTHASE"/>
    <property type="match status" value="1"/>
</dbReference>
<dbReference type="InterPro" id="IPR001406">
    <property type="entry name" value="PsdUridine_synth_TruA"/>
</dbReference>
<dbReference type="PANTHER" id="PTHR11142:SF5">
    <property type="entry name" value="TRNA PSEUDOURIDINE(38_39) SYNTHASE"/>
    <property type="match status" value="1"/>
</dbReference>
<feature type="domain" description="Pseudouridine synthase I TruA alpha/beta" evidence="5">
    <location>
        <begin position="260"/>
        <end position="392"/>
    </location>
</feature>
<feature type="compositionally biased region" description="Basic and acidic residues" evidence="4">
    <location>
        <begin position="735"/>
        <end position="770"/>
    </location>
</feature>
<dbReference type="CDD" id="cd02569">
    <property type="entry name" value="PseudoU_synth_ScPus3"/>
    <property type="match status" value="1"/>
</dbReference>
<dbReference type="InterPro" id="IPR020097">
    <property type="entry name" value="PsdUridine_synth_TruA_a/b_dom"/>
</dbReference>
<feature type="region of interest" description="Disordered" evidence="4">
    <location>
        <begin position="465"/>
        <end position="517"/>
    </location>
</feature>
<dbReference type="Gene3D" id="3.30.70.660">
    <property type="entry name" value="Pseudouridine synthase I, catalytic domain, C-terminal subdomain"/>
    <property type="match status" value="1"/>
</dbReference>
<dbReference type="Proteomes" id="UP000002762">
    <property type="component" value="Unassembled WGS sequence"/>
</dbReference>
<feature type="compositionally biased region" description="Polar residues" evidence="4">
    <location>
        <begin position="480"/>
        <end position="490"/>
    </location>
</feature>
<feature type="compositionally biased region" description="Basic and acidic residues" evidence="4">
    <location>
        <begin position="700"/>
        <end position="727"/>
    </location>
</feature>
<evidence type="ECO:0000256" key="1">
    <source>
        <dbReference type="ARBA" id="ARBA00009375"/>
    </source>
</evidence>
<evidence type="ECO:0000256" key="3">
    <source>
        <dbReference type="ARBA" id="ARBA00023235"/>
    </source>
</evidence>
<dbReference type="GO" id="GO:1990481">
    <property type="term" value="P:mRNA pseudouridine synthesis"/>
    <property type="evidence" value="ECO:0007669"/>
    <property type="project" value="TreeGrafter"/>
</dbReference>
<sequence length="776" mass="87029">MDPSNYNSWTKLGLVERVRQLEAELQRRPAAPEPKPTASPHGDAEAAEAPGSTKPKVKRKMDPSKYSTRFIALKLAYLGKNYGGFEFQAVGNQPTIEEELWNALTKACLIFPEDEKIVDFNICEYSKCGRTDRGVSAFGQVIGIRVRSNKPLPKEAKQTVDGVATEDQTEGQEQEAKERPFDPIADEIPYPMVLNRLLPPEIRILAWCPSPPPDFSARFSCRERQYRYFFTQPAFAPEPSDDGGGGAKSGWLDIAAMRDAAKRFEGEQDFRNVCKVDPAKLITNWSRTIFESDIVEVQDAATALPYVTGAGFSPAHLEKGGKFPRVYYFHVRGSAFLWHQIRHMVAVLFLVGQGLEKPSIVTELLDVDKYPRKPGYAMADEVPLVLWDCVFPDLARADEAPLSASNRHVDTMQWIYAGAETSSKMRTGQFGPFGALDGMWKVWRGHKMDELLSSRLLQLMAEQASSDGDGADATKKLSEKPQSNKKSAQSVRLYEGGNTGRPAGKYVPMKNKDKLESPDELNDKYARRKGFVDAADMRARRNEAKDAVMQEGDLFELCNSMNNRRLVIPLFPQALPRPAPNRLDDAPPRQQPRKHHHQVLLALDHHNQVIPDLEPAKRLIHQNIANLFRRNEPRRRARKVARRALARLHTKPAHHQQALLGVHAPRQRAQHQRGAREQHRQRHGGGESAQGLARRGAVQRVERPDERGRGEEVLLREGERQGGERRGVGGTGPARFEKEHGEEREGEAQEDEHKAQETKGERGRGLRGDGEFGGGG</sequence>
<gene>
    <name evidence="6" type="ORF">BBA_06185</name>
</gene>
<dbReference type="GO" id="GO:0005737">
    <property type="term" value="C:cytoplasm"/>
    <property type="evidence" value="ECO:0007669"/>
    <property type="project" value="TreeGrafter"/>
</dbReference>
<dbReference type="InterPro" id="IPR020095">
    <property type="entry name" value="PsdUridine_synth_TruA_C"/>
</dbReference>
<dbReference type="GO" id="GO:0031119">
    <property type="term" value="P:tRNA pseudouridine synthesis"/>
    <property type="evidence" value="ECO:0007669"/>
    <property type="project" value="TreeGrafter"/>
</dbReference>
<dbReference type="InterPro" id="IPR041707">
    <property type="entry name" value="Pus3-like"/>
</dbReference>
<dbReference type="GO" id="GO:0003723">
    <property type="term" value="F:RNA binding"/>
    <property type="evidence" value="ECO:0007669"/>
    <property type="project" value="InterPro"/>
</dbReference>